<comment type="cofactor">
    <cofactor evidence="11">
        <name>pyruvate</name>
        <dbReference type="ChEBI" id="CHEBI:15361"/>
    </cofactor>
    <text evidence="11">Binds 1 pyruvoyl group covalently per subunit.</text>
</comment>
<keyword evidence="6 11" id="KW-0865">Zymogen</keyword>
<comment type="function">
    <text evidence="11">Catalyzes the formation of phosphatidylethanolamine (PtdEtn) from phosphatidylserine (PtdSer).</text>
</comment>
<evidence type="ECO:0000256" key="9">
    <source>
        <dbReference type="ARBA" id="ARBA00023264"/>
    </source>
</evidence>
<dbReference type="HAMAP" id="MF_00664">
    <property type="entry name" value="PS_decarb_PSD_A"/>
    <property type="match status" value="1"/>
</dbReference>
<evidence type="ECO:0000256" key="10">
    <source>
        <dbReference type="ARBA" id="ARBA00023317"/>
    </source>
</evidence>
<dbReference type="NCBIfam" id="NF003678">
    <property type="entry name" value="PRK05305.1-2"/>
    <property type="match status" value="1"/>
</dbReference>
<keyword evidence="4 11" id="KW-0443">Lipid metabolism</keyword>
<keyword evidence="12" id="KW-1133">Transmembrane helix</keyword>
<evidence type="ECO:0000313" key="16">
    <source>
        <dbReference type="Proteomes" id="UP000829756"/>
    </source>
</evidence>
<accession>A0AAE9GVM3</accession>
<reference evidence="13 15" key="1">
    <citation type="submission" date="2019-03" db="EMBL/GenBank/DDBJ databases">
        <title>Genomic Encyclopedia of Type Strains, Phase IV (KMG-IV): sequencing the most valuable type-strain genomes for metagenomic binning, comparative biology and taxonomic classification.</title>
        <authorList>
            <person name="Goeker M."/>
        </authorList>
    </citation>
    <scope>NUCLEOTIDE SEQUENCE [LARGE SCALE GENOMIC DNA]</scope>
    <source>
        <strain evidence="13 15">DSM 17474</strain>
    </source>
</reference>
<evidence type="ECO:0000256" key="8">
    <source>
        <dbReference type="ARBA" id="ARBA00023239"/>
    </source>
</evidence>
<protein>
    <recommendedName>
        <fullName evidence="11">Phosphatidylserine decarboxylase proenzyme</fullName>
        <ecNumber evidence="11">4.1.1.65</ecNumber>
    </recommendedName>
    <component>
        <recommendedName>
            <fullName evidence="11">Phosphatidylserine decarboxylase alpha chain</fullName>
        </recommendedName>
    </component>
    <component>
        <recommendedName>
            <fullName evidence="11">Phosphatidylserine decarboxylase beta chain</fullName>
        </recommendedName>
    </component>
</protein>
<keyword evidence="12" id="KW-0812">Transmembrane</keyword>
<dbReference type="AlphaFoldDB" id="A0AAE9GVM3"/>
<keyword evidence="5 11" id="KW-0472">Membrane</keyword>
<dbReference type="GO" id="GO:0005886">
    <property type="term" value="C:plasma membrane"/>
    <property type="evidence" value="ECO:0007669"/>
    <property type="project" value="UniProtKB-SubCell"/>
</dbReference>
<dbReference type="PROSITE" id="PS51257">
    <property type="entry name" value="PROKAR_LIPOPROTEIN"/>
    <property type="match status" value="1"/>
</dbReference>
<keyword evidence="10 11" id="KW-0670">Pyruvate</keyword>
<keyword evidence="1 11" id="KW-1003">Cell membrane</keyword>
<evidence type="ECO:0000256" key="4">
    <source>
        <dbReference type="ARBA" id="ARBA00023098"/>
    </source>
</evidence>
<feature type="transmembrane region" description="Helical" evidence="12">
    <location>
        <begin position="20"/>
        <end position="47"/>
    </location>
</feature>
<gene>
    <name evidence="11" type="primary">psd</name>
    <name evidence="13" type="ORF">EV680_1224</name>
    <name evidence="14" type="ORF">LVJ78_07880</name>
</gene>
<evidence type="ECO:0000313" key="13">
    <source>
        <dbReference type="EMBL" id="TCP02799.1"/>
    </source>
</evidence>
<dbReference type="PANTHER" id="PTHR35809:SF1">
    <property type="entry name" value="ARCHAETIDYLSERINE DECARBOXYLASE PROENZYME-RELATED"/>
    <property type="match status" value="1"/>
</dbReference>
<dbReference type="EC" id="4.1.1.65" evidence="11"/>
<keyword evidence="8 11" id="KW-0456">Lyase</keyword>
<keyword evidence="15" id="KW-1185">Reference proteome</keyword>
<evidence type="ECO:0000313" key="14">
    <source>
        <dbReference type="EMBL" id="UOO78623.1"/>
    </source>
</evidence>
<evidence type="ECO:0000256" key="6">
    <source>
        <dbReference type="ARBA" id="ARBA00023145"/>
    </source>
</evidence>
<evidence type="ECO:0000256" key="3">
    <source>
        <dbReference type="ARBA" id="ARBA00022793"/>
    </source>
</evidence>
<dbReference type="RefSeq" id="WP_132954301.1">
    <property type="nucleotide sequence ID" value="NZ_CP091507.1"/>
</dbReference>
<dbReference type="NCBIfam" id="NF003680">
    <property type="entry name" value="PRK05305.1-5"/>
    <property type="match status" value="1"/>
</dbReference>
<dbReference type="KEGG" id="usu:LVJ78_07880"/>
<name>A0AAE9GVM3_9NEIS</name>
<reference evidence="14" key="3">
    <citation type="journal article" date="2022" name="Res Sq">
        <title>Evolution of multicellular longitudinally dividing oral cavity symbionts (Neisseriaceae).</title>
        <authorList>
            <person name="Nyongesa S."/>
            <person name="Weber P."/>
            <person name="Bernet E."/>
            <person name="Pullido F."/>
            <person name="Nieckarz M."/>
            <person name="Delaby M."/>
            <person name="Nieves C."/>
            <person name="Viehboeck T."/>
            <person name="Krause N."/>
            <person name="Rivera-Millot A."/>
            <person name="Nakamura A."/>
            <person name="Vischer N."/>
            <person name="VanNieuwenhze M."/>
            <person name="Brun Y."/>
            <person name="Cava F."/>
            <person name="Bulgheresi S."/>
            <person name="Veyrier F."/>
        </authorList>
    </citation>
    <scope>NUCLEOTIDE SEQUENCE</scope>
    <source>
        <strain evidence="14">1258/02</strain>
    </source>
</reference>
<keyword evidence="2 11" id="KW-0444">Lipid biosynthesis</keyword>
<feature type="chain" id="PRO_5041757608" description="Phosphatidylserine decarboxylase beta chain" evidence="11">
    <location>
        <begin position="1"/>
        <end position="182"/>
    </location>
</feature>
<sequence length="295" mass="31738">MPRFYPHPIIAREGWPFISAGLVLSIIVTACAGWWSLPFWLFTAFALQFFRDPSRPIPQDADAVLCPADGRIVVVEKVLDPYRNVEALKISVFMNVFNVHSQRAPVDGTITGVEYNKGKFVNAALDKASTENERNAVLATTRSGREITFVQVAGLVARRILCYIGEGEKVVRGERYGFIRFGSRVDVYLPTDARAEVAIGDKVSASSTILARLPLSAPAAEPEPQTVATPDAAATAAAAAALTPIERAGENGADAAETKTVAAAQAGVLDDEQQIVENIAEEVRTAAEQAVKQDK</sequence>
<dbReference type="InterPro" id="IPR033175">
    <property type="entry name" value="PSD-A"/>
</dbReference>
<dbReference type="EMBL" id="SLXE01000022">
    <property type="protein sequence ID" value="TCP02799.1"/>
    <property type="molecule type" value="Genomic_DNA"/>
</dbReference>
<dbReference type="NCBIfam" id="TIGR00164">
    <property type="entry name" value="AS_decarb"/>
    <property type="match status" value="1"/>
</dbReference>
<evidence type="ECO:0000256" key="5">
    <source>
        <dbReference type="ARBA" id="ARBA00023136"/>
    </source>
</evidence>
<feature type="site" description="Cleavage (non-hydrolytic); by autocatalysis" evidence="11">
    <location>
        <begin position="182"/>
        <end position="183"/>
    </location>
</feature>
<dbReference type="InterPro" id="IPR003817">
    <property type="entry name" value="PS_Dcarbxylase"/>
</dbReference>
<comment type="catalytic activity">
    <reaction evidence="11">
        <text>a 1,2-diacyl-sn-glycero-3-phospho-L-serine + H(+) = a 1,2-diacyl-sn-glycero-3-phosphoethanolamine + CO2</text>
        <dbReference type="Rhea" id="RHEA:20828"/>
        <dbReference type="ChEBI" id="CHEBI:15378"/>
        <dbReference type="ChEBI" id="CHEBI:16526"/>
        <dbReference type="ChEBI" id="CHEBI:57262"/>
        <dbReference type="ChEBI" id="CHEBI:64612"/>
        <dbReference type="EC" id="4.1.1.65"/>
    </reaction>
</comment>
<comment type="subcellular location">
    <subcellularLocation>
        <location evidence="11">Cell membrane</location>
        <topology evidence="11">Peripheral membrane protein</topology>
    </subcellularLocation>
</comment>
<comment type="subunit">
    <text evidence="11">Heterodimer of a large membrane-associated beta subunit and a small pyruvoyl-containing alpha subunit.</text>
</comment>
<comment type="pathway">
    <text evidence="11">Phospholipid metabolism; phosphatidylethanolamine biosynthesis; phosphatidylethanolamine from CDP-diacylglycerol: step 2/2.</text>
</comment>
<proteinExistence type="inferred from homology"/>
<dbReference type="Proteomes" id="UP000829756">
    <property type="component" value="Chromosome"/>
</dbReference>
<keyword evidence="7 11" id="KW-0594">Phospholipid biosynthesis</keyword>
<evidence type="ECO:0000256" key="12">
    <source>
        <dbReference type="SAM" id="Phobius"/>
    </source>
</evidence>
<evidence type="ECO:0000256" key="1">
    <source>
        <dbReference type="ARBA" id="ARBA00022475"/>
    </source>
</evidence>
<organism evidence="14 16">
    <name type="scientific">Uruburuella suis</name>
    <dbReference type="NCBI Taxonomy" id="252130"/>
    <lineage>
        <taxon>Bacteria</taxon>
        <taxon>Pseudomonadati</taxon>
        <taxon>Pseudomonadota</taxon>
        <taxon>Betaproteobacteria</taxon>
        <taxon>Neisseriales</taxon>
        <taxon>Neisseriaceae</taxon>
        <taxon>Uruburuella</taxon>
    </lineage>
</organism>
<feature type="active site" description="Schiff-base intermediate with substrate; via pyruvic acid" evidence="11">
    <location>
        <position position="183"/>
    </location>
</feature>
<keyword evidence="9 11" id="KW-1208">Phospholipid metabolism</keyword>
<keyword evidence="3 11" id="KW-0210">Decarboxylase</keyword>
<evidence type="ECO:0000256" key="2">
    <source>
        <dbReference type="ARBA" id="ARBA00022516"/>
    </source>
</evidence>
<dbReference type="Pfam" id="PF02666">
    <property type="entry name" value="PS_Dcarbxylase"/>
    <property type="match status" value="1"/>
</dbReference>
<comment type="similarity">
    <text evidence="11">Belongs to the phosphatidylserine decarboxylase family. PSD-A subfamily.</text>
</comment>
<evidence type="ECO:0000313" key="15">
    <source>
        <dbReference type="Proteomes" id="UP000294721"/>
    </source>
</evidence>
<dbReference type="PANTHER" id="PTHR35809">
    <property type="entry name" value="ARCHAETIDYLSERINE DECARBOXYLASE PROENZYME-RELATED"/>
    <property type="match status" value="1"/>
</dbReference>
<feature type="chain" id="PRO_5041757607" description="Phosphatidylserine decarboxylase alpha chain" evidence="11">
    <location>
        <begin position="183"/>
        <end position="295"/>
    </location>
</feature>
<dbReference type="Proteomes" id="UP000294721">
    <property type="component" value="Unassembled WGS sequence"/>
</dbReference>
<reference evidence="14" key="2">
    <citation type="submission" date="2021-12" db="EMBL/GenBank/DDBJ databases">
        <authorList>
            <person name="Veyrier F.J."/>
        </authorList>
    </citation>
    <scope>NUCLEOTIDE SEQUENCE</scope>
    <source>
        <strain evidence="14">1258/02</strain>
    </source>
</reference>
<dbReference type="GO" id="GO:0004609">
    <property type="term" value="F:phosphatidylserine decarboxylase activity"/>
    <property type="evidence" value="ECO:0007669"/>
    <property type="project" value="UniProtKB-UniRule"/>
</dbReference>
<comment type="PTM">
    <text evidence="11">Is synthesized initially as an inactive proenzyme. Formation of the active enzyme involves a self-maturation process in which the active site pyruvoyl group is generated from an internal serine residue via an autocatalytic post-translational modification. Two non-identical subunits are generated from the proenzyme in this reaction, and the pyruvate is formed at the N-terminus of the alpha chain, which is derived from the carboxyl end of the proenzyme. The post-translation cleavage follows an unusual pathway, termed non-hydrolytic serinolysis, in which the side chain hydroxyl group of the serine supplies its oxygen atom to form the C-terminus of the beta chain, while the remainder of the serine residue undergoes an oxidative deamination to produce ammonia and the pyruvoyl prosthetic group on the alpha chain.</text>
</comment>
<feature type="modified residue" description="Pyruvic acid (Ser); by autocatalysis" evidence="11">
    <location>
        <position position="183"/>
    </location>
</feature>
<evidence type="ECO:0000256" key="7">
    <source>
        <dbReference type="ARBA" id="ARBA00023209"/>
    </source>
</evidence>
<dbReference type="NCBIfam" id="NF003685">
    <property type="entry name" value="PRK05305.2-5"/>
    <property type="match status" value="1"/>
</dbReference>
<evidence type="ECO:0000256" key="11">
    <source>
        <dbReference type="HAMAP-Rule" id="MF_00664"/>
    </source>
</evidence>
<dbReference type="GO" id="GO:0006646">
    <property type="term" value="P:phosphatidylethanolamine biosynthetic process"/>
    <property type="evidence" value="ECO:0007669"/>
    <property type="project" value="UniProtKB-UniRule"/>
</dbReference>
<dbReference type="EMBL" id="CP091507">
    <property type="protein sequence ID" value="UOO78623.1"/>
    <property type="molecule type" value="Genomic_DNA"/>
</dbReference>